<evidence type="ECO:0000313" key="5">
    <source>
        <dbReference type="Proteomes" id="UP001595555"/>
    </source>
</evidence>
<keyword evidence="5" id="KW-1185">Reference proteome</keyword>
<dbReference type="Gene3D" id="1.20.1440.100">
    <property type="entry name" value="SG protein - dephosphorylation function"/>
    <property type="match status" value="1"/>
</dbReference>
<keyword evidence="3" id="KW-0460">Magnesium</keyword>
<accession>A0ABV7FHV7</accession>
<comment type="caution">
    <text evidence="4">The sequence shown here is derived from an EMBL/GenBank/DDBJ whole genome shotgun (WGS) entry which is preliminary data.</text>
</comment>
<evidence type="ECO:0000256" key="2">
    <source>
        <dbReference type="ARBA" id="ARBA00022801"/>
    </source>
</evidence>
<dbReference type="InterPro" id="IPR023214">
    <property type="entry name" value="HAD_sf"/>
</dbReference>
<dbReference type="NCBIfam" id="TIGR01488">
    <property type="entry name" value="HAD-SF-IB"/>
    <property type="match status" value="1"/>
</dbReference>
<keyword evidence="1" id="KW-0479">Metal-binding</keyword>
<proteinExistence type="predicted"/>
<organism evidence="4 5">
    <name type="scientific">Cellvibrio fontiphilus</name>
    <dbReference type="NCBI Taxonomy" id="1815559"/>
    <lineage>
        <taxon>Bacteria</taxon>
        <taxon>Pseudomonadati</taxon>
        <taxon>Pseudomonadota</taxon>
        <taxon>Gammaproteobacteria</taxon>
        <taxon>Cellvibrionales</taxon>
        <taxon>Cellvibrionaceae</taxon>
        <taxon>Cellvibrio</taxon>
    </lineage>
</organism>
<dbReference type="GO" id="GO:0016787">
    <property type="term" value="F:hydrolase activity"/>
    <property type="evidence" value="ECO:0007669"/>
    <property type="project" value="UniProtKB-KW"/>
</dbReference>
<dbReference type="PANTHER" id="PTHR43344:SF13">
    <property type="entry name" value="PHOSPHATASE RV3661-RELATED"/>
    <property type="match status" value="1"/>
</dbReference>
<dbReference type="CDD" id="cd02612">
    <property type="entry name" value="HAD_PGPPase"/>
    <property type="match status" value="1"/>
</dbReference>
<dbReference type="Pfam" id="PF12710">
    <property type="entry name" value="HAD"/>
    <property type="match status" value="1"/>
</dbReference>
<dbReference type="EMBL" id="JBHRTF010000004">
    <property type="protein sequence ID" value="MFC3115732.1"/>
    <property type="molecule type" value="Genomic_DNA"/>
</dbReference>
<dbReference type="InterPro" id="IPR050582">
    <property type="entry name" value="HAD-like_SerB"/>
</dbReference>
<dbReference type="InterPro" id="IPR006385">
    <property type="entry name" value="HAD_hydro_SerB1"/>
</dbReference>
<evidence type="ECO:0000256" key="1">
    <source>
        <dbReference type="ARBA" id="ARBA00022723"/>
    </source>
</evidence>
<gene>
    <name evidence="4" type="ORF">ACFODX_09210</name>
</gene>
<dbReference type="Proteomes" id="UP001595555">
    <property type="component" value="Unassembled WGS sequence"/>
</dbReference>
<dbReference type="NCBIfam" id="TIGR01490">
    <property type="entry name" value="HAD-SF-IB-hyp1"/>
    <property type="match status" value="1"/>
</dbReference>
<evidence type="ECO:0000256" key="3">
    <source>
        <dbReference type="ARBA" id="ARBA00022842"/>
    </source>
</evidence>
<dbReference type="Gene3D" id="3.40.50.1000">
    <property type="entry name" value="HAD superfamily/HAD-like"/>
    <property type="match status" value="1"/>
</dbReference>
<protein>
    <submittedName>
        <fullName evidence="4">HAD family hydrolase</fullName>
    </submittedName>
</protein>
<evidence type="ECO:0000313" key="4">
    <source>
        <dbReference type="EMBL" id="MFC3115732.1"/>
    </source>
</evidence>
<sequence length="218" mass="24839">MALAIFDLDNTLIAGDSDYSWGVFLVEKKLVDAEVYRIANEGFYQDYKNGTLDIRAYLEFSLAPLTRFNQDELQQLHREFMQQHIEPLLLDKARALLEKHRNQGDHLLIITATNGFITRPIAKRLGVDDILATDPEVINGRHTGKFVGTPCFQGGKITHLKEWLQHNHHSLEGAYFYSDSINDLPLLELVDNPVAVDPDERLTAIANERNWSIISLRA</sequence>
<name>A0ABV7FHV7_9GAMM</name>
<keyword evidence="2 4" id="KW-0378">Hydrolase</keyword>
<dbReference type="RefSeq" id="WP_378118337.1">
    <property type="nucleotide sequence ID" value="NZ_JBHRTF010000004.1"/>
</dbReference>
<reference evidence="5" key="1">
    <citation type="journal article" date="2019" name="Int. J. Syst. Evol. Microbiol.">
        <title>The Global Catalogue of Microorganisms (GCM) 10K type strain sequencing project: providing services to taxonomists for standard genome sequencing and annotation.</title>
        <authorList>
            <consortium name="The Broad Institute Genomics Platform"/>
            <consortium name="The Broad Institute Genome Sequencing Center for Infectious Disease"/>
            <person name="Wu L."/>
            <person name="Ma J."/>
        </authorList>
    </citation>
    <scope>NUCLEOTIDE SEQUENCE [LARGE SCALE GENOMIC DNA]</scope>
    <source>
        <strain evidence="5">KCTC 52237</strain>
    </source>
</reference>
<dbReference type="SUPFAM" id="SSF56784">
    <property type="entry name" value="HAD-like"/>
    <property type="match status" value="1"/>
</dbReference>
<dbReference type="InterPro" id="IPR036412">
    <property type="entry name" value="HAD-like_sf"/>
</dbReference>
<dbReference type="PANTHER" id="PTHR43344">
    <property type="entry name" value="PHOSPHOSERINE PHOSPHATASE"/>
    <property type="match status" value="1"/>
</dbReference>